<dbReference type="InterPro" id="IPR025714">
    <property type="entry name" value="Methyltranfer_dom"/>
</dbReference>
<dbReference type="InterPro" id="IPR029063">
    <property type="entry name" value="SAM-dependent_MTases_sf"/>
</dbReference>
<accession>A0A3N2H8D7</accession>
<dbReference type="Pfam" id="PF13847">
    <property type="entry name" value="Methyltransf_31"/>
    <property type="match status" value="1"/>
</dbReference>
<keyword evidence="2" id="KW-0808">Transferase</keyword>
<dbReference type="RefSeq" id="WP_123686961.1">
    <property type="nucleotide sequence ID" value="NZ_RKHY01000001.1"/>
</dbReference>
<evidence type="ECO:0000259" key="1">
    <source>
        <dbReference type="Pfam" id="PF13847"/>
    </source>
</evidence>
<evidence type="ECO:0000313" key="2">
    <source>
        <dbReference type="EMBL" id="ROS45187.1"/>
    </source>
</evidence>
<dbReference type="CDD" id="cd02440">
    <property type="entry name" value="AdoMet_MTases"/>
    <property type="match status" value="1"/>
</dbReference>
<dbReference type="Gene3D" id="3.40.50.150">
    <property type="entry name" value="Vaccinia Virus protein VP39"/>
    <property type="match status" value="1"/>
</dbReference>
<dbReference type="GeneID" id="301848876"/>
<dbReference type="EMBL" id="RKHY01000001">
    <property type="protein sequence ID" value="ROS45187.1"/>
    <property type="molecule type" value="Genomic_DNA"/>
</dbReference>
<keyword evidence="3" id="KW-1185">Reference proteome</keyword>
<feature type="domain" description="Methyltransferase" evidence="1">
    <location>
        <begin position="40"/>
        <end position="148"/>
    </location>
</feature>
<organism evidence="2 3">
    <name type="scientific">Amycolatopsis thermoflava</name>
    <dbReference type="NCBI Taxonomy" id="84480"/>
    <lineage>
        <taxon>Bacteria</taxon>
        <taxon>Bacillati</taxon>
        <taxon>Actinomycetota</taxon>
        <taxon>Actinomycetes</taxon>
        <taxon>Pseudonocardiales</taxon>
        <taxon>Pseudonocardiaceae</taxon>
        <taxon>Amycolatopsis</taxon>
        <taxon>Amycolatopsis methanolica group</taxon>
    </lineage>
</organism>
<dbReference type="PANTHER" id="PTHR43667:SF2">
    <property type="entry name" value="FATTY ACID C-METHYL TRANSFERASE"/>
    <property type="match status" value="1"/>
</dbReference>
<reference evidence="2 3" key="1">
    <citation type="submission" date="2018-11" db="EMBL/GenBank/DDBJ databases">
        <title>Sequencing the genomes of 1000 actinobacteria strains.</title>
        <authorList>
            <person name="Klenk H.-P."/>
        </authorList>
    </citation>
    <scope>NUCLEOTIDE SEQUENCE [LARGE SCALE GENOMIC DNA]</scope>
    <source>
        <strain evidence="2 3">DSM 44348</strain>
    </source>
</reference>
<comment type="caution">
    <text evidence="2">The sequence shown here is derived from an EMBL/GenBank/DDBJ whole genome shotgun (WGS) entry which is preliminary data.</text>
</comment>
<gene>
    <name evidence="2" type="ORF">EDD35_7650</name>
</gene>
<dbReference type="GO" id="GO:0032259">
    <property type="term" value="P:methylation"/>
    <property type="evidence" value="ECO:0007669"/>
    <property type="project" value="UniProtKB-KW"/>
</dbReference>
<sequence>MSTGTGYVLGHHDPEVERLLLQGRLYRGHTEHALRQAGLEPGMRVLDVGCGPGDVSIAAAHLVGPAGSVTGVDAQASILDLAAQRAAGAGLSNVTFRHAAIEELDAPRPFDAVIGRLILMHLPDPVAALRRLAGLVRPGGLVSFQDFDVSGARSAPEISLFDRVRDIIVQAFRGAGATTETGTALPGLFHAAGLPMPALTMGACLGPLSDPDILGFVMGVWRALLPVAVQLGLDVGDLADLDRLPARLVAEATEAGAIAILPPLVSAWARVSTA</sequence>
<keyword evidence="2" id="KW-0489">Methyltransferase</keyword>
<dbReference type="GO" id="GO:0008168">
    <property type="term" value="F:methyltransferase activity"/>
    <property type="evidence" value="ECO:0007669"/>
    <property type="project" value="UniProtKB-KW"/>
</dbReference>
<dbReference type="SUPFAM" id="SSF53335">
    <property type="entry name" value="S-adenosyl-L-methionine-dependent methyltransferases"/>
    <property type="match status" value="1"/>
</dbReference>
<protein>
    <submittedName>
        <fullName evidence="2">Methyltransferase family protein</fullName>
    </submittedName>
</protein>
<evidence type="ECO:0000313" key="3">
    <source>
        <dbReference type="Proteomes" id="UP000274843"/>
    </source>
</evidence>
<dbReference type="PANTHER" id="PTHR43667">
    <property type="entry name" value="CYCLOPROPANE-FATTY-ACYL-PHOSPHOLIPID SYNTHASE"/>
    <property type="match status" value="1"/>
</dbReference>
<dbReference type="Proteomes" id="UP000274843">
    <property type="component" value="Unassembled WGS sequence"/>
</dbReference>
<dbReference type="InterPro" id="IPR050723">
    <property type="entry name" value="CFA/CMAS"/>
</dbReference>
<dbReference type="AlphaFoldDB" id="A0A3N2H8D7"/>
<proteinExistence type="predicted"/>
<name>A0A3N2H8D7_9PSEU</name>